<dbReference type="InterPro" id="IPR016768">
    <property type="entry name" value="UCP019883"/>
</dbReference>
<keyword evidence="1" id="KW-1133">Transmembrane helix</keyword>
<dbReference type="PIRSF" id="PIRSF019883">
    <property type="entry name" value="UCP019883"/>
    <property type="match status" value="1"/>
</dbReference>
<dbReference type="RefSeq" id="WP_088813522.1">
    <property type="nucleotide sequence ID" value="NZ_FYEX01000002.1"/>
</dbReference>
<reference evidence="2 3" key="1">
    <citation type="submission" date="2017-06" db="EMBL/GenBank/DDBJ databases">
        <authorList>
            <person name="Kim H.J."/>
            <person name="Triplett B.A."/>
        </authorList>
    </citation>
    <scope>NUCLEOTIDE SEQUENCE [LARGE SCALE GENOMIC DNA]</scope>
    <source>
        <strain evidence="2 3">MWH-VicM1</strain>
    </source>
</reference>
<feature type="transmembrane region" description="Helical" evidence="1">
    <location>
        <begin position="74"/>
        <end position="97"/>
    </location>
</feature>
<protein>
    <recommendedName>
        <fullName evidence="4">DUF2818 family protein</fullName>
    </recommendedName>
</protein>
<proteinExistence type="predicted"/>
<keyword evidence="1" id="KW-0812">Transmembrane</keyword>
<feature type="transmembrane region" description="Helical" evidence="1">
    <location>
        <begin position="12"/>
        <end position="32"/>
    </location>
</feature>
<dbReference type="OrthoDB" id="5785537at2"/>
<feature type="transmembrane region" description="Helical" evidence="1">
    <location>
        <begin position="44"/>
        <end position="62"/>
    </location>
</feature>
<dbReference type="EMBL" id="FYEX01000002">
    <property type="protein sequence ID" value="SNC72417.1"/>
    <property type="molecule type" value="Genomic_DNA"/>
</dbReference>
<evidence type="ECO:0000313" key="2">
    <source>
        <dbReference type="EMBL" id="SNC72417.1"/>
    </source>
</evidence>
<dbReference type="Proteomes" id="UP000197215">
    <property type="component" value="Unassembled WGS sequence"/>
</dbReference>
<evidence type="ECO:0008006" key="4">
    <source>
        <dbReference type="Google" id="ProtNLM"/>
    </source>
</evidence>
<gene>
    <name evidence="2" type="ORF">SAMN06295916_1596</name>
</gene>
<organism evidence="2 3">
    <name type="scientific">Polynucleobacter victoriensis</name>
    <dbReference type="NCBI Taxonomy" id="2049319"/>
    <lineage>
        <taxon>Bacteria</taxon>
        <taxon>Pseudomonadati</taxon>
        <taxon>Pseudomonadota</taxon>
        <taxon>Betaproteobacteria</taxon>
        <taxon>Burkholderiales</taxon>
        <taxon>Burkholderiaceae</taxon>
        <taxon>Polynucleobacter</taxon>
    </lineage>
</organism>
<evidence type="ECO:0000313" key="3">
    <source>
        <dbReference type="Proteomes" id="UP000197215"/>
    </source>
</evidence>
<keyword evidence="1" id="KW-0472">Membrane</keyword>
<keyword evidence="3" id="KW-1185">Reference proteome</keyword>
<name>A0A212U2D2_9BURK</name>
<dbReference type="AlphaFoldDB" id="A0A212U2D2"/>
<sequence length="106" mass="12158">MSPTGLSLESWLFILVALVAANLAFVSSKFLFVKPLEQKHVGWCLLEMLIWYAVIGLLGYSLESFMGNVFPKRWEFFAVTVCLFLVAAFPGFTWRFLVKHRNDAHQ</sequence>
<dbReference type="Pfam" id="PF10993">
    <property type="entry name" value="DUF2818"/>
    <property type="match status" value="1"/>
</dbReference>
<evidence type="ECO:0000256" key="1">
    <source>
        <dbReference type="SAM" id="Phobius"/>
    </source>
</evidence>
<accession>A0A212U2D2</accession>